<evidence type="ECO:0000313" key="4">
    <source>
        <dbReference type="EMBL" id="MEZ3166694.1"/>
    </source>
</evidence>
<feature type="region of interest" description="Disordered" evidence="1">
    <location>
        <begin position="1"/>
        <end position="150"/>
    </location>
</feature>
<sequence>MSDDEPDDEFEAPDSDEVDDPFAALGDGVDDGDLGDETGLEETGFDDGDDSDDLGLGRSTDAADRADPAPAATDEDPFAELDADAGDADGGDPFESMEVGDVGDEDVWDALDEEGSVGADAGTFDDHEAGAAADASTRFPGAAGPPEAGDERVIDKRSYCQQCPHFAEPPETACTHEGTDIVESVDFSRFRVRNCPIVEANDPAFDGE</sequence>
<name>A0AAV3SX15_9EURY</name>
<dbReference type="Proteomes" id="UP001501425">
    <property type="component" value="Unassembled WGS sequence"/>
</dbReference>
<dbReference type="InterPro" id="IPR058448">
    <property type="entry name" value="DUF8135"/>
</dbReference>
<feature type="compositionally biased region" description="Acidic residues" evidence="1">
    <location>
        <begin position="1"/>
        <end position="20"/>
    </location>
</feature>
<comment type="caution">
    <text evidence="3">The sequence shown here is derived from an EMBL/GenBank/DDBJ whole genome shotgun (WGS) entry which is preliminary data.</text>
</comment>
<evidence type="ECO:0000313" key="5">
    <source>
        <dbReference type="Proteomes" id="UP001501425"/>
    </source>
</evidence>
<feature type="compositionally biased region" description="Acidic residues" evidence="1">
    <location>
        <begin position="73"/>
        <end position="92"/>
    </location>
</feature>
<feature type="compositionally biased region" description="Acidic residues" evidence="1">
    <location>
        <begin position="28"/>
        <end position="53"/>
    </location>
</feature>
<evidence type="ECO:0000259" key="2">
    <source>
        <dbReference type="Pfam" id="PF26456"/>
    </source>
</evidence>
<reference evidence="4 6" key="3">
    <citation type="submission" date="2024-06" db="EMBL/GenBank/DDBJ databases">
        <title>Halorubrum miltondacostae sp. nov., a potential PHA producer isolated from an inland solar saltern in Rio Maior, Portugal.</title>
        <authorList>
            <person name="Albuquerque L."/>
            <person name="Viver T."/>
            <person name="Barroso C."/>
            <person name="Claudino R."/>
            <person name="Galvan M."/>
            <person name="Simoes G."/>
            <person name="Lobo Da Cunha A."/>
            <person name="Egas C."/>
        </authorList>
    </citation>
    <scope>NUCLEOTIDE SEQUENCE [LARGE SCALE GENOMIC DNA]</scope>
    <source>
        <strain evidence="4 6">DSM 18646</strain>
    </source>
</reference>
<dbReference type="EMBL" id="JBEDNW010000002">
    <property type="protein sequence ID" value="MEZ3166694.1"/>
    <property type="molecule type" value="Genomic_DNA"/>
</dbReference>
<reference evidence="3" key="2">
    <citation type="submission" date="2023-12" db="EMBL/GenBank/DDBJ databases">
        <authorList>
            <person name="Sun Q."/>
            <person name="Inoue M."/>
        </authorList>
    </citation>
    <scope>NUCLEOTIDE SEQUENCE</scope>
    <source>
        <strain evidence="3">JCM 14265</strain>
    </source>
</reference>
<proteinExistence type="predicted"/>
<dbReference type="RefSeq" id="WP_343779906.1">
    <property type="nucleotide sequence ID" value="NZ_BAAADQ010000015.1"/>
</dbReference>
<dbReference type="AlphaFoldDB" id="A0AAV3SX15"/>
<feature type="compositionally biased region" description="Acidic residues" evidence="1">
    <location>
        <begin position="101"/>
        <end position="115"/>
    </location>
</feature>
<dbReference type="EMBL" id="BAAADQ010000015">
    <property type="protein sequence ID" value="GAA0550277.1"/>
    <property type="molecule type" value="Genomic_DNA"/>
</dbReference>
<feature type="domain" description="DUF8135" evidence="2">
    <location>
        <begin position="152"/>
        <end position="200"/>
    </location>
</feature>
<evidence type="ECO:0000313" key="6">
    <source>
        <dbReference type="Proteomes" id="UP001567571"/>
    </source>
</evidence>
<keyword evidence="6" id="KW-1185">Reference proteome</keyword>
<accession>A0AAV3SX15</accession>
<evidence type="ECO:0000256" key="1">
    <source>
        <dbReference type="SAM" id="MobiDB-lite"/>
    </source>
</evidence>
<gene>
    <name evidence="4" type="ORF">ABNG02_05075</name>
    <name evidence="3" type="ORF">GCM10008994_26450</name>
</gene>
<organism evidence="3 5">
    <name type="scientific">Halorubrum ejinorense</name>
    <dbReference type="NCBI Taxonomy" id="425309"/>
    <lineage>
        <taxon>Archaea</taxon>
        <taxon>Methanobacteriati</taxon>
        <taxon>Methanobacteriota</taxon>
        <taxon>Stenosarchaea group</taxon>
        <taxon>Halobacteria</taxon>
        <taxon>Halobacteriales</taxon>
        <taxon>Haloferacaceae</taxon>
        <taxon>Halorubrum</taxon>
    </lineage>
</organism>
<evidence type="ECO:0000313" key="3">
    <source>
        <dbReference type="EMBL" id="GAA0550277.1"/>
    </source>
</evidence>
<reference evidence="3" key="1">
    <citation type="journal article" date="2014" name="Int. J. Syst. Evol. Microbiol.">
        <title>Complete genome sequence of Corynebacterium casei LMG S-19264T (=DSM 44701T), isolated from a smear-ripened cheese.</title>
        <authorList>
            <consortium name="US DOE Joint Genome Institute (JGI-PGF)"/>
            <person name="Walter F."/>
            <person name="Albersmeier A."/>
            <person name="Kalinowski J."/>
            <person name="Ruckert C."/>
        </authorList>
    </citation>
    <scope>NUCLEOTIDE SEQUENCE</scope>
    <source>
        <strain evidence="3">JCM 14265</strain>
    </source>
</reference>
<dbReference type="Proteomes" id="UP001567571">
    <property type="component" value="Unassembled WGS sequence"/>
</dbReference>
<protein>
    <recommendedName>
        <fullName evidence="2">DUF8135 domain-containing protein</fullName>
    </recommendedName>
</protein>
<dbReference type="Pfam" id="PF26456">
    <property type="entry name" value="DUF8135"/>
    <property type="match status" value="1"/>
</dbReference>